<evidence type="ECO:0000313" key="13">
    <source>
        <dbReference type="EMBL" id="SDZ76096.1"/>
    </source>
</evidence>
<evidence type="ECO:0000256" key="7">
    <source>
        <dbReference type="ARBA" id="ARBA00023237"/>
    </source>
</evidence>
<feature type="chain" id="PRO_5011742461" evidence="10">
    <location>
        <begin position="27"/>
        <end position="987"/>
    </location>
</feature>
<feature type="signal peptide" evidence="10">
    <location>
        <begin position="1"/>
        <end position="26"/>
    </location>
</feature>
<dbReference type="InterPro" id="IPR000531">
    <property type="entry name" value="Beta-barrel_TonB"/>
</dbReference>
<evidence type="ECO:0000256" key="4">
    <source>
        <dbReference type="ARBA" id="ARBA00022692"/>
    </source>
</evidence>
<keyword evidence="6 8" id="KW-0472">Membrane</keyword>
<keyword evidence="4 8" id="KW-0812">Transmembrane</keyword>
<dbReference type="STRING" id="551991.SAMN05192529_101294"/>
<dbReference type="InterPro" id="IPR036942">
    <property type="entry name" value="Beta-barrel_TonB_sf"/>
</dbReference>
<dbReference type="InterPro" id="IPR012910">
    <property type="entry name" value="Plug_dom"/>
</dbReference>
<dbReference type="PROSITE" id="PS52016">
    <property type="entry name" value="TONB_DEPENDENT_REC_3"/>
    <property type="match status" value="1"/>
</dbReference>
<name>A0A1H3VMT3_9BACT</name>
<dbReference type="GO" id="GO:0009279">
    <property type="term" value="C:cell outer membrane"/>
    <property type="evidence" value="ECO:0007669"/>
    <property type="project" value="UniProtKB-SubCell"/>
</dbReference>
<dbReference type="RefSeq" id="WP_244518656.1">
    <property type="nucleotide sequence ID" value="NZ_FNQY01000001.1"/>
</dbReference>
<dbReference type="Pfam" id="PF07715">
    <property type="entry name" value="Plug"/>
    <property type="match status" value="1"/>
</dbReference>
<dbReference type="Pfam" id="PF00593">
    <property type="entry name" value="TonB_dep_Rec_b-barrel"/>
    <property type="match status" value="1"/>
</dbReference>
<dbReference type="InterPro" id="IPR023996">
    <property type="entry name" value="TonB-dep_OMP_SusC/RagA"/>
</dbReference>
<dbReference type="InterPro" id="IPR039426">
    <property type="entry name" value="TonB-dep_rcpt-like"/>
</dbReference>
<evidence type="ECO:0000256" key="1">
    <source>
        <dbReference type="ARBA" id="ARBA00004571"/>
    </source>
</evidence>
<evidence type="ECO:0000259" key="12">
    <source>
        <dbReference type="Pfam" id="PF07715"/>
    </source>
</evidence>
<dbReference type="InterPro" id="IPR008969">
    <property type="entry name" value="CarboxyPept-like_regulatory"/>
</dbReference>
<evidence type="ECO:0000256" key="8">
    <source>
        <dbReference type="PROSITE-ProRule" id="PRU01360"/>
    </source>
</evidence>
<dbReference type="Gene3D" id="2.60.40.1120">
    <property type="entry name" value="Carboxypeptidase-like, regulatory domain"/>
    <property type="match status" value="1"/>
</dbReference>
<accession>A0A1H3VMT3</accession>
<evidence type="ECO:0000256" key="6">
    <source>
        <dbReference type="ARBA" id="ARBA00023136"/>
    </source>
</evidence>
<dbReference type="AlphaFoldDB" id="A0A1H3VMT3"/>
<gene>
    <name evidence="13" type="ORF">SAMN05192529_101294</name>
</gene>
<dbReference type="SUPFAM" id="SSF56935">
    <property type="entry name" value="Porins"/>
    <property type="match status" value="1"/>
</dbReference>
<keyword evidence="14" id="KW-1185">Reference proteome</keyword>
<evidence type="ECO:0000313" key="14">
    <source>
        <dbReference type="Proteomes" id="UP000199041"/>
    </source>
</evidence>
<dbReference type="InterPro" id="IPR037066">
    <property type="entry name" value="Plug_dom_sf"/>
</dbReference>
<evidence type="ECO:0000256" key="9">
    <source>
        <dbReference type="RuleBase" id="RU003357"/>
    </source>
</evidence>
<reference evidence="13 14" key="1">
    <citation type="submission" date="2016-10" db="EMBL/GenBank/DDBJ databases">
        <authorList>
            <person name="de Groot N.N."/>
        </authorList>
    </citation>
    <scope>NUCLEOTIDE SEQUENCE [LARGE SCALE GENOMIC DNA]</scope>
    <source>
        <strain evidence="13 14">Vu-144</strain>
    </source>
</reference>
<dbReference type="NCBIfam" id="TIGR04057">
    <property type="entry name" value="SusC_RagA_signa"/>
    <property type="match status" value="1"/>
</dbReference>
<comment type="subcellular location">
    <subcellularLocation>
        <location evidence="1 8">Cell outer membrane</location>
        <topology evidence="1 8">Multi-pass membrane protein</topology>
    </subcellularLocation>
</comment>
<comment type="similarity">
    <text evidence="8 9">Belongs to the TonB-dependent receptor family.</text>
</comment>
<dbReference type="SUPFAM" id="SSF49464">
    <property type="entry name" value="Carboxypeptidase regulatory domain-like"/>
    <property type="match status" value="1"/>
</dbReference>
<dbReference type="Proteomes" id="UP000199041">
    <property type="component" value="Unassembled WGS sequence"/>
</dbReference>
<dbReference type="Pfam" id="PF13715">
    <property type="entry name" value="CarbopepD_reg_2"/>
    <property type="match status" value="1"/>
</dbReference>
<protein>
    <submittedName>
        <fullName evidence="13">TonB-linked outer membrane protein, SusC/RagA family</fullName>
    </submittedName>
</protein>
<dbReference type="Gene3D" id="2.40.170.20">
    <property type="entry name" value="TonB-dependent receptor, beta-barrel domain"/>
    <property type="match status" value="1"/>
</dbReference>
<sequence>MIMKKAYKIGLAGFLLAVFSTVQLMAQQARTVVGAVKDSATGAPIAGASVVVEGARTGAITTITGTFKLSVPAAATSVTALSVGYEKATVPLTGDSLIILLSQTIDTSLNAVVVVGYGTQKKGDLTSAITQIDDKDFNKGGARNAMDLIAGKVAGLTITRTSGSNPNSSPAIQLRGVASINGSNSPLIVIDGVPGGNLDLLQQSDIESISVLKDGSAAAIYGSRANGGVILVTTKKGHAGAPKYEYNTWIRKESLSRYPKVLSAAEYRQKIADGVISDNNDKGATTDWFDDLINHNNFSHYHNISMSGGDDKTSYRASLYFSNYEGIAKENSRQQYGGSANITHKGFNDRLTTQVTFMTNHNSANLLGGGNWEDALFKENPTQSPYDSTNPGGYWNDNQVENVVSRLHQETSKRDQQTTMAQFKSTLTITKQLSATVTGSSQRDQYVDNQYKMLNSRASQNDGDNPGGGYAYKSSGLANDYLMETYLNYTNTFKEDHAVSAILGYSYQYHEEENFSANNKGFSADETAENDLGAGNALGQGHAGMSSEKYTNTLISFYGRLNYAYKDKYLLEAVLRHEGSTMFGENNKWGNFPAVSAGWVLSKEAFMQNATWVNNLKLRVGYGITGNQSFGNGTYPFVTLGTGGYYIYPDGSWHQTYGPSLNPNPDLKWERKKEFNAGVDFGLFGNRLSGSVDYFQRRTDGLVIKAIVEQPANVASETLQNVGELGTNGIELTLSATPIRTGDFSWNIDATASHARTKLLKYTSGNWLTGGSIGGYGDLGYAYNYIYPGDYLGGFFGKTYAGLDENGKWLFYDKDGNKVGPDEANTVENEGVIGNGIPKLYASLTNSFTYKNFSLRFSLRGKFGYDILNTLDLSYGNRYTLPTNVLESAFTKYKDINDTYQYSDYYLQRGNFVKLDEVTFSYNVPIKANNYIRSLSVYVTGSNLALFTSYKGNDPDFVDDTGLFPSIDGRGVYPSTRSFLLGVNVGF</sequence>
<evidence type="ECO:0000256" key="2">
    <source>
        <dbReference type="ARBA" id="ARBA00022448"/>
    </source>
</evidence>
<evidence type="ECO:0000259" key="11">
    <source>
        <dbReference type="Pfam" id="PF00593"/>
    </source>
</evidence>
<feature type="domain" description="TonB-dependent receptor-like beta-barrel" evidence="11">
    <location>
        <begin position="412"/>
        <end position="943"/>
    </location>
</feature>
<evidence type="ECO:0000256" key="10">
    <source>
        <dbReference type="SAM" id="SignalP"/>
    </source>
</evidence>
<keyword evidence="3 8" id="KW-1134">Transmembrane beta strand</keyword>
<organism evidence="13 14">
    <name type="scientific">Arachidicoccus rhizosphaerae</name>
    <dbReference type="NCBI Taxonomy" id="551991"/>
    <lineage>
        <taxon>Bacteria</taxon>
        <taxon>Pseudomonadati</taxon>
        <taxon>Bacteroidota</taxon>
        <taxon>Chitinophagia</taxon>
        <taxon>Chitinophagales</taxon>
        <taxon>Chitinophagaceae</taxon>
        <taxon>Arachidicoccus</taxon>
    </lineage>
</organism>
<dbReference type="EMBL" id="FNQY01000001">
    <property type="protein sequence ID" value="SDZ76096.1"/>
    <property type="molecule type" value="Genomic_DNA"/>
</dbReference>
<proteinExistence type="inferred from homology"/>
<evidence type="ECO:0000256" key="3">
    <source>
        <dbReference type="ARBA" id="ARBA00022452"/>
    </source>
</evidence>
<dbReference type="InterPro" id="IPR023997">
    <property type="entry name" value="TonB-dep_OMP_SusC/RagA_CS"/>
</dbReference>
<keyword evidence="5 9" id="KW-0798">TonB box</keyword>
<keyword evidence="2 8" id="KW-0813">Transport</keyword>
<dbReference type="NCBIfam" id="TIGR04056">
    <property type="entry name" value="OMP_RagA_SusC"/>
    <property type="match status" value="1"/>
</dbReference>
<evidence type="ECO:0000256" key="5">
    <source>
        <dbReference type="ARBA" id="ARBA00023077"/>
    </source>
</evidence>
<keyword evidence="10" id="KW-0732">Signal</keyword>
<dbReference type="Gene3D" id="2.170.130.10">
    <property type="entry name" value="TonB-dependent receptor, plug domain"/>
    <property type="match status" value="1"/>
</dbReference>
<keyword evidence="7 8" id="KW-0998">Cell outer membrane</keyword>
<feature type="domain" description="TonB-dependent receptor plug" evidence="12">
    <location>
        <begin position="122"/>
        <end position="229"/>
    </location>
</feature>